<dbReference type="EMBL" id="BANX01000016">
    <property type="protein sequence ID" value="GAC68604.1"/>
    <property type="molecule type" value="Genomic_DNA"/>
</dbReference>
<name>M0QJH2_9ACTN</name>
<organism evidence="2 3">
    <name type="scientific">Gordonia soli NBRC 108243</name>
    <dbReference type="NCBI Taxonomy" id="1223545"/>
    <lineage>
        <taxon>Bacteria</taxon>
        <taxon>Bacillati</taxon>
        <taxon>Actinomycetota</taxon>
        <taxon>Actinomycetes</taxon>
        <taxon>Mycobacteriales</taxon>
        <taxon>Gordoniaceae</taxon>
        <taxon>Gordonia</taxon>
    </lineage>
</organism>
<feature type="region of interest" description="Disordered" evidence="1">
    <location>
        <begin position="84"/>
        <end position="105"/>
    </location>
</feature>
<dbReference type="RefSeq" id="WP_007620884.1">
    <property type="nucleotide sequence ID" value="NZ_BANX01000016.1"/>
</dbReference>
<proteinExistence type="predicted"/>
<reference evidence="2 3" key="1">
    <citation type="submission" date="2013-01" db="EMBL/GenBank/DDBJ databases">
        <title>Whole genome shotgun sequence of Gordonia soli NBRC 108243.</title>
        <authorList>
            <person name="Isaki-Nakamura S."/>
            <person name="Hosoyama A."/>
            <person name="Tsuchikane K."/>
            <person name="Ando Y."/>
            <person name="Baba S."/>
            <person name="Ohji S."/>
            <person name="Hamada M."/>
            <person name="Tamura T."/>
            <person name="Yamazoe A."/>
            <person name="Yamazaki S."/>
            <person name="Fujita N."/>
        </authorList>
    </citation>
    <scope>NUCLEOTIDE SEQUENCE [LARGE SCALE GENOMIC DNA]</scope>
    <source>
        <strain evidence="2 3">NBRC 108243</strain>
    </source>
</reference>
<dbReference type="AlphaFoldDB" id="M0QJH2"/>
<gene>
    <name evidence="2" type="ORF">GS4_16_01350</name>
</gene>
<comment type="caution">
    <text evidence="2">The sequence shown here is derived from an EMBL/GenBank/DDBJ whole genome shotgun (WGS) entry which is preliminary data.</text>
</comment>
<dbReference type="STRING" id="1223545.GS4_16_01350"/>
<dbReference type="eggNOG" id="ENOG5031Z6Z">
    <property type="taxonomic scope" value="Bacteria"/>
</dbReference>
<keyword evidence="3" id="KW-1185">Reference proteome</keyword>
<dbReference type="Proteomes" id="UP000011666">
    <property type="component" value="Unassembled WGS sequence"/>
</dbReference>
<evidence type="ECO:0008006" key="4">
    <source>
        <dbReference type="Google" id="ProtNLM"/>
    </source>
</evidence>
<sequence length="105" mass="11058">MPPGPRPPAPTKFGIDGEQITATANTWSAQGRDVTAISLAAMSSVIGSSSKVMDELRATPAAAQPTVRSIGSRLTTMGANLQKFKGQVEQDDQTSATKFRNLPSR</sequence>
<evidence type="ECO:0000313" key="2">
    <source>
        <dbReference type="EMBL" id="GAC68604.1"/>
    </source>
</evidence>
<evidence type="ECO:0000313" key="3">
    <source>
        <dbReference type="Proteomes" id="UP000011666"/>
    </source>
</evidence>
<evidence type="ECO:0000256" key="1">
    <source>
        <dbReference type="SAM" id="MobiDB-lite"/>
    </source>
</evidence>
<protein>
    <recommendedName>
        <fullName evidence="4">ESX-1 secretion-associated protein</fullName>
    </recommendedName>
</protein>
<feature type="compositionally biased region" description="Polar residues" evidence="1">
    <location>
        <begin position="93"/>
        <end position="105"/>
    </location>
</feature>
<accession>M0QJH2</accession>